<feature type="binding site" evidence="2">
    <location>
        <begin position="262"/>
        <end position="263"/>
    </location>
    <ligand>
        <name>substrate</name>
    </ligand>
</feature>
<dbReference type="InterPro" id="IPR042529">
    <property type="entry name" value="IF_2B-like_C"/>
</dbReference>
<comment type="similarity">
    <text evidence="2">Belongs to the EIF-2B alpha/beta/delta subunits family. MtnA subfamily.</text>
</comment>
<dbReference type="UniPathway" id="UPA00904">
    <property type="reaction ID" value="UER00874"/>
</dbReference>
<evidence type="ECO:0000313" key="3">
    <source>
        <dbReference type="EMBL" id="HDQ98689.1"/>
    </source>
</evidence>
<accession>A0A7V0XEE2</accession>
<protein>
    <recommendedName>
        <fullName evidence="2">Methylthioribose-1-phosphate isomerase</fullName>
        <shortName evidence="2">M1Pi</shortName>
        <shortName evidence="2">MTR-1-P isomerase</shortName>
        <ecNumber evidence="2">5.3.1.23</ecNumber>
    </recommendedName>
    <alternativeName>
        <fullName evidence="2">S-methyl-5-thioribose-1-phosphate isomerase</fullName>
    </alternativeName>
</protein>
<dbReference type="HAMAP" id="MF_01678">
    <property type="entry name" value="Salvage_MtnA"/>
    <property type="match status" value="1"/>
</dbReference>
<keyword evidence="2" id="KW-0486">Methionine biosynthesis</keyword>
<dbReference type="InterPro" id="IPR037171">
    <property type="entry name" value="NagB/RpiA_transferase-like"/>
</dbReference>
<comment type="caution">
    <text evidence="3">The sequence shown here is derived from an EMBL/GenBank/DDBJ whole genome shotgun (WGS) entry which is preliminary data.</text>
</comment>
<name>A0A7V0XEE2_UNCW3</name>
<dbReference type="NCBIfam" id="TIGR00512">
    <property type="entry name" value="salvage_mtnA"/>
    <property type="match status" value="1"/>
</dbReference>
<dbReference type="InterPro" id="IPR027363">
    <property type="entry name" value="M1Pi_N"/>
</dbReference>
<keyword evidence="2" id="KW-0028">Amino-acid biosynthesis</keyword>
<dbReference type="NCBIfam" id="NF004326">
    <property type="entry name" value="PRK05720.1"/>
    <property type="match status" value="1"/>
</dbReference>
<feature type="site" description="Transition state stabilizer" evidence="2">
    <location>
        <position position="174"/>
    </location>
</feature>
<organism evidence="3">
    <name type="scientific">candidate division WOR-3 bacterium</name>
    <dbReference type="NCBI Taxonomy" id="2052148"/>
    <lineage>
        <taxon>Bacteria</taxon>
        <taxon>Bacteria division WOR-3</taxon>
    </lineage>
</organism>
<evidence type="ECO:0000256" key="1">
    <source>
        <dbReference type="ARBA" id="ARBA00023235"/>
    </source>
</evidence>
<evidence type="ECO:0000256" key="2">
    <source>
        <dbReference type="HAMAP-Rule" id="MF_01678"/>
    </source>
</evidence>
<feature type="active site" description="Proton donor" evidence="2">
    <location>
        <position position="252"/>
    </location>
</feature>
<reference evidence="3" key="1">
    <citation type="journal article" date="2020" name="mSystems">
        <title>Genome- and Community-Level Interaction Insights into Carbon Utilization and Element Cycling Functions of Hydrothermarchaeota in Hydrothermal Sediment.</title>
        <authorList>
            <person name="Zhou Z."/>
            <person name="Liu Y."/>
            <person name="Xu W."/>
            <person name="Pan J."/>
            <person name="Luo Z.H."/>
            <person name="Li M."/>
        </authorList>
    </citation>
    <scope>NUCLEOTIDE SEQUENCE [LARGE SCALE GENOMIC DNA]</scope>
    <source>
        <strain evidence="3">SpSt-1182</strain>
    </source>
</reference>
<dbReference type="Proteomes" id="UP000885672">
    <property type="component" value="Unassembled WGS sequence"/>
</dbReference>
<feature type="binding site" evidence="2">
    <location>
        <begin position="67"/>
        <end position="69"/>
    </location>
    <ligand>
        <name>substrate</name>
    </ligand>
</feature>
<dbReference type="PANTHER" id="PTHR43475">
    <property type="entry name" value="METHYLTHIORIBOSE-1-PHOSPHATE ISOMERASE"/>
    <property type="match status" value="1"/>
</dbReference>
<dbReference type="AlphaFoldDB" id="A0A7V0XEE2"/>
<proteinExistence type="inferred from homology"/>
<comment type="function">
    <text evidence="2">Catalyzes the interconversion of methylthioribose-1-phosphate (MTR-1-P) into methylthioribulose-1-phosphate (MTRu-1-P).</text>
</comment>
<keyword evidence="1 2" id="KW-0413">Isomerase</keyword>
<dbReference type="InterPro" id="IPR005251">
    <property type="entry name" value="IF-M1Pi"/>
</dbReference>
<dbReference type="PANTHER" id="PTHR43475:SF1">
    <property type="entry name" value="METHYLTHIORIBOSE-1-PHOSPHATE ISOMERASE"/>
    <property type="match status" value="1"/>
</dbReference>
<feature type="binding site" evidence="2">
    <location>
        <position position="107"/>
    </location>
    <ligand>
        <name>substrate</name>
    </ligand>
</feature>
<dbReference type="Pfam" id="PF01008">
    <property type="entry name" value="IF-2B"/>
    <property type="match status" value="1"/>
</dbReference>
<dbReference type="EMBL" id="DSBX01000006">
    <property type="protein sequence ID" value="HDQ98689.1"/>
    <property type="molecule type" value="Genomic_DNA"/>
</dbReference>
<dbReference type="GO" id="GO:0046523">
    <property type="term" value="F:S-methyl-5-thioribose-1-phosphate isomerase activity"/>
    <property type="evidence" value="ECO:0007669"/>
    <property type="project" value="UniProtKB-UniRule"/>
</dbReference>
<sequence>MRSTVGRSSPVRNEGGSLLPSFVFRPIRYSQGSLTLVDQRVLPGRIRRLRPARARDVAAAIRGLVVRGAPAIGVAAGYGLALEARQLDDRQLRAGLRRAGRMLARARPTAVNLHRAVSCVLEPLADKTLTGDSLRRAVEARAMALDREEVARSLAIAAAGVVLLRDGARVLTICNTGALAAPGVGTALGIVFEAHLRGLQPRVCACETRPLLQGARLTMLELVRAGIRGRLIADSAAAAVVGDCDIVLVGADRIARNGDTANKVGTRMLAVLAREAGVPFYVAAPVSTFDPGCAEGKGIVIEQRDEQEVLSCLGRRSAPPGARAFNPAFDVTPARFISGFVTDRGIISRPFGPGIRRLLAVTG</sequence>
<dbReference type="InterPro" id="IPR011559">
    <property type="entry name" value="Initiation_fac_2B_a/b/d"/>
</dbReference>
<comment type="catalytic activity">
    <reaction evidence="2">
        <text>5-(methylsulfanyl)-alpha-D-ribose 1-phosphate = 5-(methylsulfanyl)-D-ribulose 1-phosphate</text>
        <dbReference type="Rhea" id="RHEA:19989"/>
        <dbReference type="ChEBI" id="CHEBI:58533"/>
        <dbReference type="ChEBI" id="CHEBI:58548"/>
        <dbReference type="EC" id="5.3.1.23"/>
    </reaction>
</comment>
<dbReference type="FunFam" id="3.40.50.10470:FF:000006">
    <property type="entry name" value="Methylthioribose-1-phosphate isomerase"/>
    <property type="match status" value="1"/>
</dbReference>
<feature type="binding site" evidence="2">
    <location>
        <position position="213"/>
    </location>
    <ligand>
        <name>substrate</name>
    </ligand>
</feature>
<dbReference type="GO" id="GO:0019509">
    <property type="term" value="P:L-methionine salvage from methylthioadenosine"/>
    <property type="evidence" value="ECO:0007669"/>
    <property type="project" value="UniProtKB-UniRule"/>
</dbReference>
<dbReference type="EC" id="5.3.1.23" evidence="2"/>
<dbReference type="Gene3D" id="3.40.50.10470">
    <property type="entry name" value="Translation initiation factor eif-2b, domain 2"/>
    <property type="match status" value="1"/>
</dbReference>
<dbReference type="Gene3D" id="1.20.120.420">
    <property type="entry name" value="translation initiation factor eif-2b, domain 1"/>
    <property type="match status" value="1"/>
</dbReference>
<dbReference type="SUPFAM" id="SSF100950">
    <property type="entry name" value="NagB/RpiA/CoA transferase-like"/>
    <property type="match status" value="1"/>
</dbReference>
<dbReference type="NCBIfam" id="TIGR00524">
    <property type="entry name" value="eIF-2B_rel"/>
    <property type="match status" value="1"/>
</dbReference>
<comment type="pathway">
    <text evidence="2">Amino-acid biosynthesis; L-methionine biosynthesis via salvage pathway; L-methionine from S-methyl-5-thio-alpha-D-ribose 1-phosphate: step 1/6.</text>
</comment>
<dbReference type="InterPro" id="IPR000649">
    <property type="entry name" value="IF-2B-related"/>
</dbReference>
<gene>
    <name evidence="2 3" type="primary">mtnA</name>
    <name evidence="3" type="ORF">ENN51_00155</name>
</gene>